<dbReference type="PROSITE" id="PS51412">
    <property type="entry name" value="MACPF_2"/>
    <property type="match status" value="1"/>
</dbReference>
<organism evidence="3 4">
    <name type="scientific">Papaver somniferum</name>
    <name type="common">Opium poppy</name>
    <dbReference type="NCBI Taxonomy" id="3469"/>
    <lineage>
        <taxon>Eukaryota</taxon>
        <taxon>Viridiplantae</taxon>
        <taxon>Streptophyta</taxon>
        <taxon>Embryophyta</taxon>
        <taxon>Tracheophyta</taxon>
        <taxon>Spermatophyta</taxon>
        <taxon>Magnoliopsida</taxon>
        <taxon>Ranunculales</taxon>
        <taxon>Papaveraceae</taxon>
        <taxon>Papaveroideae</taxon>
        <taxon>Papaver</taxon>
    </lineage>
</organism>
<feature type="domain" description="MACPF" evidence="2">
    <location>
        <begin position="9"/>
        <end position="394"/>
    </location>
</feature>
<dbReference type="AlphaFoldDB" id="A0A4Y7IH42"/>
<dbReference type="OMA" id="FHEMAEH"/>
<dbReference type="EMBL" id="CM010715">
    <property type="protein sequence ID" value="RZC46749.1"/>
    <property type="molecule type" value="Genomic_DNA"/>
</dbReference>
<gene>
    <name evidence="3" type="ORF">C5167_039687</name>
</gene>
<dbReference type="PANTHER" id="PTHR33199:SF3">
    <property type="entry name" value="MACPF DOMAIN-CONTAINING PROTEIN CAD1"/>
    <property type="match status" value="1"/>
</dbReference>
<keyword evidence="4" id="KW-1185">Reference proteome</keyword>
<feature type="region of interest" description="Disordered" evidence="1">
    <location>
        <begin position="573"/>
        <end position="595"/>
    </location>
</feature>
<dbReference type="Gramene" id="RZC46749">
    <property type="protein sequence ID" value="RZC46749"/>
    <property type="gene ID" value="C5167_039687"/>
</dbReference>
<feature type="compositionally biased region" description="Low complexity" evidence="1">
    <location>
        <begin position="578"/>
        <end position="587"/>
    </location>
</feature>
<dbReference type="PANTHER" id="PTHR33199">
    <property type="entry name" value="MACPF DOMAIN-CONTAINING PROTEIN CAD1"/>
    <property type="match status" value="1"/>
</dbReference>
<dbReference type="InterPro" id="IPR020864">
    <property type="entry name" value="MACPF"/>
</dbReference>
<sequence>MEEPSKTSSSSSSALSTTLFNSIQALGRGFDVTSDIRLLYCKGAPGSRLIQIDENHTRDLSIADTVFPNVSVDIDYNLGKSFRESTPVCTFHEMAELFNVNSGILGDIPVGSFNSMFNFTGSWPVDAAATKSLAMDGYFISLFKVKLAKGSLVLHEEITRAVPSSWDPSSLASFIENFGTHIITSATIGGRDVVYVKQHQSSPLVASEIQNYVKDIGDKRFLDLENQPSGDPFKYNEKASLCCITFVYLYSLHIYYLTAHWCKFCALSGNFQISLNVQDMDPSLSNKKEIHPQTSTVPYLSGKEKCRYHTLLFKVKYSLLQDVTVIFRRRGGDDLVQSHAKWVETVHLAPDVINMTFSPIVSLLKDSAGTKHLARAIDLYLKYKPPIEELQYFLEFQIPRAWAPEQTNMPGYQRKEPVCQSLQFSLMGPKLYVSSDQITVGRKPVTGLRLCLEGGKQNRLAIHMQHLISLPKILQPHWDSHMAIGAPKWHGPEEQDSRWFEPIKWKNFSHVSTSPIEHHETYIGDLSGVHIVTGAQLGVWEFGAKSVLHLKLLFSKVPGCTIRRSVWDHNPTNTSHLNSDCSSSSNSDNKKADGSSQIGKLTKIIDVTEMSKGPQDVPGHWLVTGAKLGVEKGRIVLRVKYSLLNY</sequence>
<dbReference type="STRING" id="3469.A0A4Y7IH42"/>
<dbReference type="InterPro" id="IPR044663">
    <property type="entry name" value="CAD1/NSL1-like"/>
</dbReference>
<evidence type="ECO:0000313" key="3">
    <source>
        <dbReference type="EMBL" id="RZC46749.1"/>
    </source>
</evidence>
<dbReference type="GO" id="GO:0009626">
    <property type="term" value="P:plant-type hypersensitive response"/>
    <property type="evidence" value="ECO:0007669"/>
    <property type="project" value="TreeGrafter"/>
</dbReference>
<dbReference type="GO" id="GO:2000031">
    <property type="term" value="P:regulation of salicylic acid mediated signaling pathway"/>
    <property type="evidence" value="ECO:0007669"/>
    <property type="project" value="InterPro"/>
</dbReference>
<protein>
    <recommendedName>
        <fullName evidence="2">MACPF domain-containing protein</fullName>
    </recommendedName>
</protein>
<reference evidence="3 4" key="1">
    <citation type="journal article" date="2018" name="Science">
        <title>The opium poppy genome and morphinan production.</title>
        <authorList>
            <person name="Guo L."/>
            <person name="Winzer T."/>
            <person name="Yang X."/>
            <person name="Li Y."/>
            <person name="Ning Z."/>
            <person name="He Z."/>
            <person name="Teodor R."/>
            <person name="Lu Y."/>
            <person name="Bowser T.A."/>
            <person name="Graham I.A."/>
            <person name="Ye K."/>
        </authorList>
    </citation>
    <scope>NUCLEOTIDE SEQUENCE [LARGE SCALE GENOMIC DNA]</scope>
    <source>
        <strain evidence="4">cv. HN1</strain>
        <tissue evidence="3">Leaves</tissue>
    </source>
</reference>
<dbReference type="Proteomes" id="UP000316621">
    <property type="component" value="Chromosome 1"/>
</dbReference>
<accession>A0A4Y7IH42</accession>
<dbReference type="Pfam" id="PF01823">
    <property type="entry name" value="MACPF"/>
    <property type="match status" value="2"/>
</dbReference>
<name>A0A4Y7IH42_PAPSO</name>
<evidence type="ECO:0000256" key="1">
    <source>
        <dbReference type="SAM" id="MobiDB-lite"/>
    </source>
</evidence>
<dbReference type="SMART" id="SM00457">
    <property type="entry name" value="MACPF"/>
    <property type="match status" value="1"/>
</dbReference>
<evidence type="ECO:0000259" key="2">
    <source>
        <dbReference type="PROSITE" id="PS51412"/>
    </source>
</evidence>
<proteinExistence type="predicted"/>
<evidence type="ECO:0000313" key="4">
    <source>
        <dbReference type="Proteomes" id="UP000316621"/>
    </source>
</evidence>
<dbReference type="GO" id="GO:0005886">
    <property type="term" value="C:plasma membrane"/>
    <property type="evidence" value="ECO:0007669"/>
    <property type="project" value="TreeGrafter"/>
</dbReference>